<keyword evidence="3" id="KW-1185">Reference proteome</keyword>
<gene>
    <name evidence="2" type="ORF">SCF082_LOCUS23967</name>
</gene>
<feature type="non-terminal residue" evidence="2">
    <location>
        <position position="446"/>
    </location>
</feature>
<organism evidence="2 3">
    <name type="scientific">Durusdinium trenchii</name>
    <dbReference type="NCBI Taxonomy" id="1381693"/>
    <lineage>
        <taxon>Eukaryota</taxon>
        <taxon>Sar</taxon>
        <taxon>Alveolata</taxon>
        <taxon>Dinophyceae</taxon>
        <taxon>Suessiales</taxon>
        <taxon>Symbiodiniaceae</taxon>
        <taxon>Durusdinium</taxon>
    </lineage>
</organism>
<comment type="caution">
    <text evidence="2">The sequence shown here is derived from an EMBL/GenBank/DDBJ whole genome shotgun (WGS) entry which is preliminary data.</text>
</comment>
<feature type="region of interest" description="Disordered" evidence="1">
    <location>
        <begin position="101"/>
        <end position="128"/>
    </location>
</feature>
<feature type="compositionally biased region" description="Low complexity" evidence="1">
    <location>
        <begin position="183"/>
        <end position="195"/>
    </location>
</feature>
<reference evidence="2 3" key="1">
    <citation type="submission" date="2024-02" db="EMBL/GenBank/DDBJ databases">
        <authorList>
            <person name="Chen Y."/>
            <person name="Shah S."/>
            <person name="Dougan E. K."/>
            <person name="Thang M."/>
            <person name="Chan C."/>
        </authorList>
    </citation>
    <scope>NUCLEOTIDE SEQUENCE [LARGE SCALE GENOMIC DNA]</scope>
</reference>
<proteinExistence type="predicted"/>
<dbReference type="EMBL" id="CAXAMM010017595">
    <property type="protein sequence ID" value="CAK9041509.1"/>
    <property type="molecule type" value="Genomic_DNA"/>
</dbReference>
<accession>A0ABP0LSQ2</accession>
<evidence type="ECO:0000256" key="1">
    <source>
        <dbReference type="SAM" id="MobiDB-lite"/>
    </source>
</evidence>
<name>A0ABP0LSQ2_9DINO</name>
<protein>
    <submittedName>
        <fullName evidence="2">Uncharacterized protein</fullName>
    </submittedName>
</protein>
<evidence type="ECO:0000313" key="2">
    <source>
        <dbReference type="EMBL" id="CAK9041509.1"/>
    </source>
</evidence>
<feature type="region of interest" description="Disordered" evidence="1">
    <location>
        <begin position="140"/>
        <end position="232"/>
    </location>
</feature>
<evidence type="ECO:0000313" key="3">
    <source>
        <dbReference type="Proteomes" id="UP001642464"/>
    </source>
</evidence>
<dbReference type="Proteomes" id="UP001642464">
    <property type="component" value="Unassembled WGS sequence"/>
</dbReference>
<sequence length="446" mass="51140">MLWWKFLKTTLYKGRKGGKKHVMRPRWVGPGRVVLHEWVPGQGEGDRVQIAWVVIGSNLYRASIHSIRPLSEREQLLWEAQGGNSWKWKELKDMLPGRAYTDVTGEEPKQEETLEPLLPKQPNEETYMPKVRFHSKDKLNRFGFPGDLRPPPLEMLNDYEDKKTSDDDEFTGNEDPSWKKQKTTGSRRSSTTSKTPLLDPGPEDGETKEGETRPGDTFEEPDAKRPRTESDKDDLLLDLNTAIQEIDCGYVMEFDLNFTSNRQRKMFMRNPQAYLVKKVSGAEVCYRKLNAEDRKLFDNAKVAKEIRDLIIEVRREPTTLRMWRLDDVEHWQDTTVVTLADQAHANRPKGDSTGGLLTCLGGKAQNQGEPGKLNVVAWRTWRLRRKAISTNDGEIQCILEGEDHNYRSRLLWCQLNGCCALPPGDQLARANFMMKVLNGIVATDSK</sequence>
<feature type="compositionally biased region" description="Basic and acidic residues" evidence="1">
    <location>
        <begin position="205"/>
        <end position="232"/>
    </location>
</feature>